<accession>A0A831UCS6</accession>
<sequence>MIRHKLFALFAAVAGIVAISACTHAVSREASLPSWHPQELATGRVDCSECHEDRVRGVVKPFASFSHSPIFVKEHRYYAGQDDRLCATCHKRSFCNDCHANELEIKPSIMHGDRPDRELIHRGDYLTRHQVDGKIDPTSCYRCHGRTNNEQCVACHRR</sequence>
<name>A0A831UCS6_GEOME</name>
<protein>
    <submittedName>
        <fullName evidence="2">Cytochrome C</fullName>
    </submittedName>
</protein>
<feature type="signal peptide" evidence="1">
    <location>
        <begin position="1"/>
        <end position="25"/>
    </location>
</feature>
<proteinExistence type="predicted"/>
<dbReference type="AlphaFoldDB" id="A0A831UCS6"/>
<feature type="chain" id="PRO_5032459180" evidence="1">
    <location>
        <begin position="26"/>
        <end position="158"/>
    </location>
</feature>
<comment type="caution">
    <text evidence="2">The sequence shown here is derived from an EMBL/GenBank/DDBJ whole genome shotgun (WGS) entry which is preliminary data.</text>
</comment>
<evidence type="ECO:0000256" key="1">
    <source>
        <dbReference type="SAM" id="SignalP"/>
    </source>
</evidence>
<keyword evidence="1" id="KW-0732">Signal</keyword>
<dbReference type="EMBL" id="DSOV01000018">
    <property type="protein sequence ID" value="HEN41765.1"/>
    <property type="molecule type" value="Genomic_DNA"/>
</dbReference>
<evidence type="ECO:0000313" key="2">
    <source>
        <dbReference type="EMBL" id="HEN41765.1"/>
    </source>
</evidence>
<dbReference type="InterPro" id="IPR036280">
    <property type="entry name" value="Multihaem_cyt_sf"/>
</dbReference>
<reference evidence="2" key="1">
    <citation type="journal article" date="2020" name="mSystems">
        <title>Genome- and Community-Level Interaction Insights into Carbon Utilization and Element Cycling Functions of Hydrothermarchaeota in Hydrothermal Sediment.</title>
        <authorList>
            <person name="Zhou Z."/>
            <person name="Liu Y."/>
            <person name="Xu W."/>
            <person name="Pan J."/>
            <person name="Luo Z.H."/>
            <person name="Li M."/>
        </authorList>
    </citation>
    <scope>NUCLEOTIDE SEQUENCE [LARGE SCALE GENOMIC DNA]</scope>
    <source>
        <strain evidence="2">SpSt-349</strain>
    </source>
</reference>
<dbReference type="SUPFAM" id="SSF48695">
    <property type="entry name" value="Multiheme cytochromes"/>
    <property type="match status" value="1"/>
</dbReference>
<dbReference type="PROSITE" id="PS51257">
    <property type="entry name" value="PROKAR_LIPOPROTEIN"/>
    <property type="match status" value="1"/>
</dbReference>
<organism evidence="2">
    <name type="scientific">Geobacter metallireducens</name>
    <dbReference type="NCBI Taxonomy" id="28232"/>
    <lineage>
        <taxon>Bacteria</taxon>
        <taxon>Pseudomonadati</taxon>
        <taxon>Thermodesulfobacteriota</taxon>
        <taxon>Desulfuromonadia</taxon>
        <taxon>Geobacterales</taxon>
        <taxon>Geobacteraceae</taxon>
        <taxon>Geobacter</taxon>
    </lineage>
</organism>
<gene>
    <name evidence="2" type="ORF">ENQ87_05200</name>
</gene>